<dbReference type="InterPro" id="IPR050469">
    <property type="entry name" value="Diguanylate_Cyclase"/>
</dbReference>
<evidence type="ECO:0000256" key="1">
    <source>
        <dbReference type="SAM" id="MobiDB-lite"/>
    </source>
</evidence>
<accession>A0A1H4KQ41</accession>
<dbReference type="GO" id="GO:0052621">
    <property type="term" value="F:diguanylate cyclase activity"/>
    <property type="evidence" value="ECO:0007669"/>
    <property type="project" value="TreeGrafter"/>
</dbReference>
<keyword evidence="4" id="KW-1185">Reference proteome</keyword>
<dbReference type="AlphaFoldDB" id="A0A1H4KQ41"/>
<evidence type="ECO:0000313" key="3">
    <source>
        <dbReference type="EMBL" id="SEB60611.1"/>
    </source>
</evidence>
<dbReference type="NCBIfam" id="TIGR00254">
    <property type="entry name" value="GGDEF"/>
    <property type="match status" value="1"/>
</dbReference>
<name>A0A1H4KQ41_STRMJ</name>
<organism evidence="3 4">
    <name type="scientific">Streptomyces melanosporofaciens</name>
    <dbReference type="NCBI Taxonomy" id="67327"/>
    <lineage>
        <taxon>Bacteria</taxon>
        <taxon>Bacillati</taxon>
        <taxon>Actinomycetota</taxon>
        <taxon>Actinomycetes</taxon>
        <taxon>Kitasatosporales</taxon>
        <taxon>Streptomycetaceae</taxon>
        <taxon>Streptomyces</taxon>
        <taxon>Streptomyces violaceusniger group</taxon>
    </lineage>
</organism>
<dbReference type="GO" id="GO:0043709">
    <property type="term" value="P:cell adhesion involved in single-species biofilm formation"/>
    <property type="evidence" value="ECO:0007669"/>
    <property type="project" value="TreeGrafter"/>
</dbReference>
<feature type="compositionally biased region" description="Pro residues" evidence="1">
    <location>
        <begin position="1"/>
        <end position="16"/>
    </location>
</feature>
<dbReference type="PANTHER" id="PTHR45138:SF9">
    <property type="entry name" value="DIGUANYLATE CYCLASE DGCM-RELATED"/>
    <property type="match status" value="1"/>
</dbReference>
<sequence>MTATPRPLPQPPPPADGLPRGETQQEEPSFGRGACCPACQTPLTDALTGVLDRRRWDHDASQALLQARHRPWPLALILVDLDRFKDINDLYGHPAGDAVLRAAATALRHHSGERGIVGRYGGHTGDEFLILLPDTNLEGALAVAQNIQVHISSLSVHTMASCDSAVTIAGWTVSMGVAACTDLIPGDLSELLLECDVALRDAKRSGGNQICIAGSQAPTSHGGRNPAVEEVHQLADGEVCIPLARYLQTAPSTSRSLVLSPESAQQLHADLTDVLRQLARAER</sequence>
<evidence type="ECO:0000313" key="4">
    <source>
        <dbReference type="Proteomes" id="UP000198609"/>
    </source>
</evidence>
<dbReference type="GO" id="GO:1902201">
    <property type="term" value="P:negative regulation of bacterial-type flagellum-dependent cell motility"/>
    <property type="evidence" value="ECO:0007669"/>
    <property type="project" value="TreeGrafter"/>
</dbReference>
<dbReference type="PROSITE" id="PS50887">
    <property type="entry name" value="GGDEF"/>
    <property type="match status" value="1"/>
</dbReference>
<proteinExistence type="predicted"/>
<dbReference type="InterPro" id="IPR000160">
    <property type="entry name" value="GGDEF_dom"/>
</dbReference>
<dbReference type="Pfam" id="PF00990">
    <property type="entry name" value="GGDEF"/>
    <property type="match status" value="1"/>
</dbReference>
<dbReference type="Proteomes" id="UP000198609">
    <property type="component" value="Unassembled WGS sequence"/>
</dbReference>
<dbReference type="Gene3D" id="3.30.70.270">
    <property type="match status" value="1"/>
</dbReference>
<dbReference type="SUPFAM" id="SSF55073">
    <property type="entry name" value="Nucleotide cyclase"/>
    <property type="match status" value="1"/>
</dbReference>
<feature type="region of interest" description="Disordered" evidence="1">
    <location>
        <begin position="1"/>
        <end position="34"/>
    </location>
</feature>
<dbReference type="EMBL" id="FNST01000002">
    <property type="protein sequence ID" value="SEB60611.1"/>
    <property type="molecule type" value="Genomic_DNA"/>
</dbReference>
<dbReference type="InterPro" id="IPR043128">
    <property type="entry name" value="Rev_trsase/Diguanyl_cyclase"/>
</dbReference>
<reference evidence="4" key="1">
    <citation type="submission" date="2016-10" db="EMBL/GenBank/DDBJ databases">
        <authorList>
            <person name="Varghese N."/>
            <person name="Submissions S."/>
        </authorList>
    </citation>
    <scope>NUCLEOTIDE SEQUENCE [LARGE SCALE GENOMIC DNA]</scope>
    <source>
        <strain evidence="4">DSM 40318</strain>
    </source>
</reference>
<dbReference type="PANTHER" id="PTHR45138">
    <property type="entry name" value="REGULATORY COMPONENTS OF SENSORY TRANSDUCTION SYSTEM"/>
    <property type="match status" value="1"/>
</dbReference>
<dbReference type="GO" id="GO:0005886">
    <property type="term" value="C:plasma membrane"/>
    <property type="evidence" value="ECO:0007669"/>
    <property type="project" value="TreeGrafter"/>
</dbReference>
<dbReference type="CDD" id="cd01949">
    <property type="entry name" value="GGDEF"/>
    <property type="match status" value="1"/>
</dbReference>
<protein>
    <submittedName>
        <fullName evidence="3">Diguanylate cyclase (GGDEF) domain-containing protein</fullName>
    </submittedName>
</protein>
<dbReference type="SMART" id="SM00267">
    <property type="entry name" value="GGDEF"/>
    <property type="match status" value="1"/>
</dbReference>
<evidence type="ECO:0000259" key="2">
    <source>
        <dbReference type="PROSITE" id="PS50887"/>
    </source>
</evidence>
<feature type="domain" description="GGDEF" evidence="2">
    <location>
        <begin position="72"/>
        <end position="215"/>
    </location>
</feature>
<dbReference type="InterPro" id="IPR029787">
    <property type="entry name" value="Nucleotide_cyclase"/>
</dbReference>
<gene>
    <name evidence="3" type="ORF">SAMN04490356_0896</name>
</gene>